<dbReference type="Gene3D" id="1.10.150.320">
    <property type="entry name" value="Photosystem II 12 kDa extrinsic protein"/>
    <property type="match status" value="1"/>
</dbReference>
<dbReference type="SUPFAM" id="SSF47781">
    <property type="entry name" value="RuvA domain 2-like"/>
    <property type="match status" value="2"/>
</dbReference>
<comment type="caution">
    <text evidence="1">The sequence shown here is derived from an EMBL/GenBank/DDBJ whole genome shotgun (WGS) entry which is preliminary data.</text>
</comment>
<dbReference type="Pfam" id="PF12836">
    <property type="entry name" value="HHH_3"/>
    <property type="match status" value="1"/>
</dbReference>
<accession>A0A951P7H9</accession>
<evidence type="ECO:0000313" key="2">
    <source>
        <dbReference type="Proteomes" id="UP000707356"/>
    </source>
</evidence>
<dbReference type="Proteomes" id="UP000707356">
    <property type="component" value="Unassembled WGS sequence"/>
</dbReference>
<proteinExistence type="predicted"/>
<dbReference type="GO" id="GO:0015628">
    <property type="term" value="P:protein secretion by the type II secretion system"/>
    <property type="evidence" value="ECO:0007669"/>
    <property type="project" value="TreeGrafter"/>
</dbReference>
<dbReference type="InterPro" id="IPR010994">
    <property type="entry name" value="RuvA_2-like"/>
</dbReference>
<gene>
    <name evidence="1" type="ORF">KME07_00385</name>
</gene>
<protein>
    <submittedName>
        <fullName evidence="1">Helix-hairpin-helix domain-containing protein</fullName>
    </submittedName>
</protein>
<dbReference type="PANTHER" id="PTHR21180:SF32">
    <property type="entry name" value="ENDONUCLEASE_EXONUCLEASE_PHOSPHATASE FAMILY DOMAIN-CONTAINING PROTEIN 1"/>
    <property type="match status" value="1"/>
</dbReference>
<name>A0A951P7H9_9CYAN</name>
<organism evidence="1 2">
    <name type="scientific">Pegethrix bostrychoides GSE-TBD4-15B</name>
    <dbReference type="NCBI Taxonomy" id="2839662"/>
    <lineage>
        <taxon>Bacteria</taxon>
        <taxon>Bacillati</taxon>
        <taxon>Cyanobacteriota</taxon>
        <taxon>Cyanophyceae</taxon>
        <taxon>Oculatellales</taxon>
        <taxon>Oculatellaceae</taxon>
        <taxon>Pegethrix</taxon>
    </lineage>
</organism>
<dbReference type="GO" id="GO:0015627">
    <property type="term" value="C:type II protein secretion system complex"/>
    <property type="evidence" value="ECO:0007669"/>
    <property type="project" value="TreeGrafter"/>
</dbReference>
<dbReference type="AlphaFoldDB" id="A0A951P7H9"/>
<reference evidence="1" key="1">
    <citation type="submission" date="2021-05" db="EMBL/GenBank/DDBJ databases">
        <authorList>
            <person name="Pietrasiak N."/>
            <person name="Ward R."/>
            <person name="Stajich J.E."/>
            <person name="Kurbessoian T."/>
        </authorList>
    </citation>
    <scope>NUCLEOTIDE SEQUENCE</scope>
    <source>
        <strain evidence="1">GSE-TBD4-15B</strain>
    </source>
</reference>
<dbReference type="EMBL" id="JAHHHV010000002">
    <property type="protein sequence ID" value="MBW4463885.1"/>
    <property type="molecule type" value="Genomic_DNA"/>
</dbReference>
<dbReference type="PANTHER" id="PTHR21180">
    <property type="entry name" value="ENDONUCLEASE/EXONUCLEASE/PHOSPHATASE FAMILY DOMAIN-CONTAINING PROTEIN 1"/>
    <property type="match status" value="1"/>
</dbReference>
<reference evidence="1" key="2">
    <citation type="journal article" date="2022" name="Microbiol. Resour. Announc.">
        <title>Metagenome Sequencing to Explore Phylogenomics of Terrestrial Cyanobacteria.</title>
        <authorList>
            <person name="Ward R.D."/>
            <person name="Stajich J.E."/>
            <person name="Johansen J.R."/>
            <person name="Huntemann M."/>
            <person name="Clum A."/>
            <person name="Foster B."/>
            <person name="Foster B."/>
            <person name="Roux S."/>
            <person name="Palaniappan K."/>
            <person name="Varghese N."/>
            <person name="Mukherjee S."/>
            <person name="Reddy T.B.K."/>
            <person name="Daum C."/>
            <person name="Copeland A."/>
            <person name="Chen I.A."/>
            <person name="Ivanova N.N."/>
            <person name="Kyrpides N.C."/>
            <person name="Shapiro N."/>
            <person name="Eloe-Fadrosh E.A."/>
            <person name="Pietrasiak N."/>
        </authorList>
    </citation>
    <scope>NUCLEOTIDE SEQUENCE</scope>
    <source>
        <strain evidence="1">GSE-TBD4-15B</strain>
    </source>
</reference>
<sequence>MSKLSWFERLIPQRQAKLRDPYYRFASIPELQAAAAMGVRLDVNQASLDDWLRLPGLSIHQARRLVELSQSGVEFYALEDLAAALNLSLARVRPLAPILQFCCYEASPRIDPNHASLAALMQIPGLEIEQATAIVQERQQGRYRSLPDLQQRLCWSAETTARLMHHLSVPERSLQPPQDWI</sequence>
<dbReference type="InterPro" id="IPR051675">
    <property type="entry name" value="Endo/Exo/Phosphatase_dom_1"/>
</dbReference>
<evidence type="ECO:0000313" key="1">
    <source>
        <dbReference type="EMBL" id="MBW4463885.1"/>
    </source>
</evidence>